<dbReference type="AlphaFoldDB" id="A0AAW5PHB9"/>
<feature type="region of interest" description="Disordered" evidence="1">
    <location>
        <begin position="1"/>
        <end position="22"/>
    </location>
</feature>
<reference evidence="2" key="1">
    <citation type="submission" date="2022-08" db="EMBL/GenBank/DDBJ databases">
        <title>Genomic analyses of the natural microbiome of Caenorhabditis elegans.</title>
        <authorList>
            <person name="Samuel B."/>
        </authorList>
    </citation>
    <scope>NUCLEOTIDE SEQUENCE</scope>
    <source>
        <strain evidence="2">BIGb0277</strain>
    </source>
</reference>
<gene>
    <name evidence="2" type="ORF">M2412_001266</name>
</gene>
<evidence type="ECO:0000313" key="2">
    <source>
        <dbReference type="EMBL" id="MCS4279299.1"/>
    </source>
</evidence>
<protein>
    <submittedName>
        <fullName evidence="2">Uncharacterized protein</fullName>
    </submittedName>
</protein>
<dbReference type="EMBL" id="JANUEK010000002">
    <property type="protein sequence ID" value="MCS4279299.1"/>
    <property type="molecule type" value="Genomic_DNA"/>
</dbReference>
<evidence type="ECO:0000313" key="3">
    <source>
        <dbReference type="Proteomes" id="UP001320691"/>
    </source>
</evidence>
<dbReference type="Proteomes" id="UP001320691">
    <property type="component" value="Unassembled WGS sequence"/>
</dbReference>
<feature type="compositionally biased region" description="Polar residues" evidence="1">
    <location>
        <begin position="13"/>
        <end position="22"/>
    </location>
</feature>
<proteinExistence type="predicted"/>
<accession>A0AAW5PHB9</accession>
<name>A0AAW5PHB9_9GAMM</name>
<sequence length="175" mass="19277">MMQHIGQRAPISQKRSVFGNMNNDGAPYPASSCLASRFHPDFLAVVEPGVRDFLVAIAVDHNLVTYTSCEGHDYRPDGRLPDERHVGVIPRNGEEGERAIAVFEQVGRSINAAPASPAVEVALMLNRVHDGEAVYPTIDLYLSKQPNAGWDDYFADIELMTTQLVQALERHPPIA</sequence>
<evidence type="ECO:0000256" key="1">
    <source>
        <dbReference type="SAM" id="MobiDB-lite"/>
    </source>
</evidence>
<comment type="caution">
    <text evidence="2">The sequence shown here is derived from an EMBL/GenBank/DDBJ whole genome shotgun (WGS) entry which is preliminary data.</text>
</comment>
<organism evidence="2 3">
    <name type="scientific">Stenotrophomonas rhizophila</name>
    <dbReference type="NCBI Taxonomy" id="216778"/>
    <lineage>
        <taxon>Bacteria</taxon>
        <taxon>Pseudomonadati</taxon>
        <taxon>Pseudomonadota</taxon>
        <taxon>Gammaproteobacteria</taxon>
        <taxon>Lysobacterales</taxon>
        <taxon>Lysobacteraceae</taxon>
        <taxon>Stenotrophomonas</taxon>
    </lineage>
</organism>
<dbReference type="RefSeq" id="WP_259260062.1">
    <property type="nucleotide sequence ID" value="NZ_JANUEK010000002.1"/>
</dbReference>